<feature type="transmembrane region" description="Helical" evidence="1">
    <location>
        <begin position="265"/>
        <end position="285"/>
    </location>
</feature>
<dbReference type="PANTHER" id="PTHR36435:SF1">
    <property type="entry name" value="CAAX AMINO TERMINAL PROTEASE FAMILY PROTEIN"/>
    <property type="match status" value="1"/>
</dbReference>
<dbReference type="InterPro" id="IPR003675">
    <property type="entry name" value="Rce1/LyrA-like_dom"/>
</dbReference>
<feature type="transmembrane region" description="Helical" evidence="1">
    <location>
        <begin position="45"/>
        <end position="62"/>
    </location>
</feature>
<evidence type="ECO:0000313" key="3">
    <source>
        <dbReference type="EMBL" id="TYL40196.1"/>
    </source>
</evidence>
<feature type="transmembrane region" description="Helical" evidence="1">
    <location>
        <begin position="184"/>
        <end position="204"/>
    </location>
</feature>
<feature type="transmembrane region" description="Helical" evidence="1">
    <location>
        <begin position="326"/>
        <end position="344"/>
    </location>
</feature>
<reference evidence="3" key="1">
    <citation type="submission" date="2017-11" db="EMBL/GenBank/DDBJ databases">
        <authorList>
            <person name="Kajale S.C."/>
            <person name="Sharma A."/>
        </authorList>
    </citation>
    <scope>NUCLEOTIDE SEQUENCE</scope>
    <source>
        <strain evidence="3">LS1_42</strain>
    </source>
</reference>
<feature type="domain" description="CAAX prenyl protease 2/Lysostaphin resistance protein A-like" evidence="2">
    <location>
        <begin position="265"/>
        <end position="362"/>
    </location>
</feature>
<dbReference type="Pfam" id="PF02517">
    <property type="entry name" value="Rce1-like"/>
    <property type="match status" value="1"/>
</dbReference>
<dbReference type="GO" id="GO:0008237">
    <property type="term" value="F:metallopeptidase activity"/>
    <property type="evidence" value="ECO:0007669"/>
    <property type="project" value="UniProtKB-KW"/>
</dbReference>
<dbReference type="AlphaFoldDB" id="A0A8J8Q480"/>
<feature type="transmembrane region" description="Helical" evidence="1">
    <location>
        <begin position="74"/>
        <end position="92"/>
    </location>
</feature>
<accession>A0A8J8Q480</accession>
<feature type="transmembrane region" description="Helical" evidence="1">
    <location>
        <begin position="145"/>
        <end position="172"/>
    </location>
</feature>
<keyword evidence="1" id="KW-0812">Transmembrane</keyword>
<dbReference type="GO" id="GO:0004175">
    <property type="term" value="F:endopeptidase activity"/>
    <property type="evidence" value="ECO:0007669"/>
    <property type="project" value="UniProtKB-ARBA"/>
</dbReference>
<dbReference type="OrthoDB" id="275779at2157"/>
<feature type="transmembrane region" description="Helical" evidence="1">
    <location>
        <begin position="112"/>
        <end position="133"/>
    </location>
</feature>
<feature type="transmembrane region" description="Helical" evidence="1">
    <location>
        <begin position="297"/>
        <end position="320"/>
    </location>
</feature>
<dbReference type="InterPro" id="IPR052710">
    <property type="entry name" value="CAAX_protease"/>
</dbReference>
<name>A0A8J8Q480_9EURY</name>
<keyword evidence="1" id="KW-0472">Membrane</keyword>
<evidence type="ECO:0000313" key="4">
    <source>
        <dbReference type="Proteomes" id="UP000766904"/>
    </source>
</evidence>
<dbReference type="EMBL" id="PHNJ01000001">
    <property type="protein sequence ID" value="TYL40196.1"/>
    <property type="molecule type" value="Genomic_DNA"/>
</dbReference>
<sequence>MSETVRSGAEDPVDDSLVPSLGVVPASVALAAAFVPIRGGVDDPFVWLAAAFTVVTVVAFLARRHGALEPELGGLAAAGSSLLVVLCAGYALNQGISGPVTVPGLEWTVSMLFLAFVAAGGSIGIAAADYAGVSPRGLIRRVLRFSTMMGLGFAGLLSMAFVSIFLFTLVTTFSGGVSELDGQLVQYASTAIGLGSIAAVYLLWRGHDLSYLDLERPSVRSILWTVGGLVMIFGALVAISLLMTAVGVDTAEHGTAQQAEQNPELLVVIIPAMILIVGPFEELLYRNVIQKSLYDTFSRYGAVVVTSVIFAAVHVAAYATAGAGEVLASLMVLFGLSLVLGFVYERTDNLVVPAVVHGCFNAAQMAMIYLA</sequence>
<keyword evidence="3" id="KW-0645">Protease</keyword>
<feature type="transmembrane region" description="Helical" evidence="1">
    <location>
        <begin position="21"/>
        <end position="39"/>
    </location>
</feature>
<keyword evidence="1" id="KW-1133">Transmembrane helix</keyword>
<proteinExistence type="predicted"/>
<comment type="caution">
    <text evidence="3">The sequence shown here is derived from an EMBL/GenBank/DDBJ whole genome shotgun (WGS) entry which is preliminary data.</text>
</comment>
<dbReference type="RefSeq" id="WP_148855924.1">
    <property type="nucleotide sequence ID" value="NZ_PHNJ01000001.1"/>
</dbReference>
<gene>
    <name evidence="3" type="ORF">CV102_01030</name>
</gene>
<feature type="transmembrane region" description="Helical" evidence="1">
    <location>
        <begin position="351"/>
        <end position="370"/>
    </location>
</feature>
<keyword evidence="3" id="KW-0482">Metalloprotease</keyword>
<organism evidence="3 4">
    <name type="scientific">Natronococcus pandeyae</name>
    <dbReference type="NCBI Taxonomy" id="2055836"/>
    <lineage>
        <taxon>Archaea</taxon>
        <taxon>Methanobacteriati</taxon>
        <taxon>Methanobacteriota</taxon>
        <taxon>Stenosarchaea group</taxon>
        <taxon>Halobacteria</taxon>
        <taxon>Halobacteriales</taxon>
        <taxon>Natrialbaceae</taxon>
        <taxon>Natronococcus</taxon>
    </lineage>
</organism>
<dbReference type="GO" id="GO:0080120">
    <property type="term" value="P:CAAX-box protein maturation"/>
    <property type="evidence" value="ECO:0007669"/>
    <property type="project" value="UniProtKB-ARBA"/>
</dbReference>
<evidence type="ECO:0000256" key="1">
    <source>
        <dbReference type="SAM" id="Phobius"/>
    </source>
</evidence>
<keyword evidence="3" id="KW-0378">Hydrolase</keyword>
<dbReference type="Proteomes" id="UP000766904">
    <property type="component" value="Unassembled WGS sequence"/>
</dbReference>
<evidence type="ECO:0000259" key="2">
    <source>
        <dbReference type="Pfam" id="PF02517"/>
    </source>
</evidence>
<keyword evidence="4" id="KW-1185">Reference proteome</keyword>
<protein>
    <submittedName>
        <fullName evidence="3">CPBP family intramembrane metalloprotease domain-containing protein</fullName>
    </submittedName>
</protein>
<feature type="transmembrane region" description="Helical" evidence="1">
    <location>
        <begin position="224"/>
        <end position="245"/>
    </location>
</feature>
<dbReference type="PANTHER" id="PTHR36435">
    <property type="entry name" value="SLR1288 PROTEIN"/>
    <property type="match status" value="1"/>
</dbReference>